<dbReference type="Proteomes" id="UP001060215">
    <property type="component" value="Chromosome 10"/>
</dbReference>
<evidence type="ECO:0000313" key="2">
    <source>
        <dbReference type="Proteomes" id="UP001060215"/>
    </source>
</evidence>
<keyword evidence="2" id="KW-1185">Reference proteome</keyword>
<dbReference type="EMBL" id="CM045767">
    <property type="protein sequence ID" value="KAI7997958.1"/>
    <property type="molecule type" value="Genomic_DNA"/>
</dbReference>
<protein>
    <submittedName>
        <fullName evidence="1">Uncharacterized protein</fullName>
    </submittedName>
</protein>
<comment type="caution">
    <text evidence="1">The sequence shown here is derived from an EMBL/GenBank/DDBJ whole genome shotgun (WGS) entry which is preliminary data.</text>
</comment>
<reference evidence="1 2" key="1">
    <citation type="journal article" date="2022" name="Plant J.">
        <title>Chromosome-level genome of Camellia lanceoleosa provides a valuable resource for understanding genome evolution and self-incompatibility.</title>
        <authorList>
            <person name="Gong W."/>
            <person name="Xiao S."/>
            <person name="Wang L."/>
            <person name="Liao Z."/>
            <person name="Chang Y."/>
            <person name="Mo W."/>
            <person name="Hu G."/>
            <person name="Li W."/>
            <person name="Zhao G."/>
            <person name="Zhu H."/>
            <person name="Hu X."/>
            <person name="Ji K."/>
            <person name="Xiang X."/>
            <person name="Song Q."/>
            <person name="Yuan D."/>
            <person name="Jin S."/>
            <person name="Zhang L."/>
        </authorList>
    </citation>
    <scope>NUCLEOTIDE SEQUENCE [LARGE SCALE GENOMIC DNA]</scope>
    <source>
        <strain evidence="1">SQ_2022a</strain>
    </source>
</reference>
<accession>A0ACC0GBQ2</accession>
<name>A0ACC0GBQ2_9ERIC</name>
<proteinExistence type="predicted"/>
<sequence length="137" mass="15511">MGKRSLDPLVKPSYYMTEPPDSPLSGQAQFKGSEVNTEELQQLALKNPIPSSLSTKPPYLLDGLLSTALTQLSLKRKKVNVDSTYLQQVKCLRKEGQDRPTQRVFQDTLPLPNIELQKMPLDKGKAMGEKRKFRLLR</sequence>
<organism evidence="1 2">
    <name type="scientific">Camellia lanceoleosa</name>
    <dbReference type="NCBI Taxonomy" id="1840588"/>
    <lineage>
        <taxon>Eukaryota</taxon>
        <taxon>Viridiplantae</taxon>
        <taxon>Streptophyta</taxon>
        <taxon>Embryophyta</taxon>
        <taxon>Tracheophyta</taxon>
        <taxon>Spermatophyta</taxon>
        <taxon>Magnoliopsida</taxon>
        <taxon>eudicotyledons</taxon>
        <taxon>Gunneridae</taxon>
        <taxon>Pentapetalae</taxon>
        <taxon>asterids</taxon>
        <taxon>Ericales</taxon>
        <taxon>Theaceae</taxon>
        <taxon>Camellia</taxon>
    </lineage>
</organism>
<gene>
    <name evidence="1" type="ORF">LOK49_LG10G00443</name>
</gene>
<evidence type="ECO:0000313" key="1">
    <source>
        <dbReference type="EMBL" id="KAI7997958.1"/>
    </source>
</evidence>